<dbReference type="Pfam" id="PF01798">
    <property type="entry name" value="Nop"/>
    <property type="match status" value="1"/>
</dbReference>
<dbReference type="EMBL" id="DQ158857">
    <property type="protein sequence ID" value="ABA27344.1"/>
    <property type="molecule type" value="Genomic_DNA"/>
</dbReference>
<geneLocation type="nucleomorph" evidence="2"/>
<proteinExistence type="predicted"/>
<dbReference type="RefSeq" id="XP_001712956.1">
    <property type="nucleotide sequence ID" value="XM_001712904.1"/>
</dbReference>
<dbReference type="SUPFAM" id="SSF89124">
    <property type="entry name" value="Nop domain"/>
    <property type="match status" value="1"/>
</dbReference>
<dbReference type="Gene3D" id="1.10.246.90">
    <property type="entry name" value="Nop domain"/>
    <property type="match status" value="1"/>
</dbReference>
<protein>
    <submittedName>
        <fullName evidence="2">Putative SAR DNA-binding protein-1</fullName>
    </submittedName>
</protein>
<feature type="domain" description="Nop" evidence="1">
    <location>
        <begin position="225"/>
        <end position="335"/>
    </location>
</feature>
<dbReference type="AlphaFoldDB" id="Q3LW21"/>
<gene>
    <name evidence="2" type="primary">nop5</name>
</gene>
<sequence>MRSKIKYNILSRISQKDLLKKYDNFLYPYSRSHKNIIITLCHFISSLKIQFFKDSNFNLLQILIVYRFIKKNITSLFSSHIVKIGFYNYFHNNSNYSNYIYSPFKVNSTIVNSLSIYTSLSNCIQMVKTKVKSIFTLLNKNTSLEKYKKNLLIILFLKRNSRFYKEYLRNFVNNTIDKNNILFHNAKTAENSSILNWIRILSKYKKLTKIHAIINNIINKQLKNIAPNVIILIGMKNTSILLKKTGSLYQLSKLYSSTIQNMCKNFTQTLTYYRQNLNNGFESNKSSREINKILRTLACKLLISARLDNFQIKADFSFSIISRGIIEAKIEDLERKKNHL</sequence>
<keyword evidence="2" id="KW-0238">DNA-binding</keyword>
<name>Q3LW21_BIGNA</name>
<organism evidence="2 3">
    <name type="scientific">Bigelowiella natans</name>
    <name type="common">Pedinomonas minutissima</name>
    <name type="synonym">Chlorarachnion sp. (strain CCMP621)</name>
    <dbReference type="NCBI Taxonomy" id="227086"/>
    <lineage>
        <taxon>Eukaryota</taxon>
        <taxon>Sar</taxon>
        <taxon>Rhizaria</taxon>
        <taxon>Cercozoa</taxon>
        <taxon>Chlorarachniophyceae</taxon>
        <taxon>Bigelowiella</taxon>
    </lineage>
</organism>
<accession>Q3LW21</accession>
<dbReference type="PROSITE" id="PS51358">
    <property type="entry name" value="NOP"/>
    <property type="match status" value="1"/>
</dbReference>
<evidence type="ECO:0000313" key="2">
    <source>
        <dbReference type="EMBL" id="ABA27344.1"/>
    </source>
</evidence>
<dbReference type="GO" id="GO:0003677">
    <property type="term" value="F:DNA binding"/>
    <property type="evidence" value="ECO:0007669"/>
    <property type="project" value="UniProtKB-KW"/>
</dbReference>
<dbReference type="GeneID" id="5788254"/>
<dbReference type="InterPro" id="IPR036070">
    <property type="entry name" value="Nop_dom_sf"/>
</dbReference>
<reference evidence="2 3" key="1">
    <citation type="journal article" date="2006" name="Proc. Natl. Acad. Sci. U.S.A.">
        <title>Complete nucleotide sequence of the chlorarachniophyte nucleomorph: nature's smallest nucleus.</title>
        <authorList>
            <person name="Gilson P.R."/>
            <person name="Su V."/>
            <person name="Slamovits C.H."/>
            <person name="Reith M.E."/>
            <person name="Keeling P.J."/>
            <person name="McFadden G.I."/>
        </authorList>
    </citation>
    <scope>NUCLEOTIDE SEQUENCE [LARGE SCALE GENOMIC DNA]</scope>
    <source>
        <strain evidence="3">CCMP621</strain>
    </source>
</reference>
<evidence type="ECO:0000313" key="3">
    <source>
        <dbReference type="Proteomes" id="UP000243425"/>
    </source>
</evidence>
<dbReference type="Proteomes" id="UP000243425">
    <property type="component" value="Nucleomorph 2"/>
</dbReference>
<dbReference type="InterPro" id="IPR002687">
    <property type="entry name" value="Nop_dom"/>
</dbReference>
<dbReference type="InterPro" id="IPR042239">
    <property type="entry name" value="Nop_C"/>
</dbReference>
<evidence type="ECO:0000259" key="1">
    <source>
        <dbReference type="PROSITE" id="PS51358"/>
    </source>
</evidence>
<keyword evidence="2" id="KW-0542">Nucleomorph</keyword>